<evidence type="ECO:0000256" key="6">
    <source>
        <dbReference type="SAM" id="MobiDB-lite"/>
    </source>
</evidence>
<dbReference type="InterPro" id="IPR032346">
    <property type="entry name" value="P66_CC"/>
</dbReference>
<dbReference type="PANTHER" id="PTHR13455:SF7">
    <property type="entry name" value="SIMJANG, ISOFORM E"/>
    <property type="match status" value="1"/>
</dbReference>
<feature type="compositionally biased region" description="Polar residues" evidence="6">
    <location>
        <begin position="639"/>
        <end position="655"/>
    </location>
</feature>
<dbReference type="InterPro" id="IPR040386">
    <property type="entry name" value="P66"/>
</dbReference>
<sequence>MNTSSICSTSSHDDFTSTSNPLIDDAFLVLAHDDAIDVVVTFQEILPVKFTLIQLGEYSRNIAEMLDLLWGTKRCRVASARATSPVLLMSAGLILAAYVTGGEFARSMTMAHVDNEQRPMSNGCENNGDAMLEPMDLSAPMPNGTPSKSTANEFPDGQLSPASLRRRSTRASALKAQEKIKLKDDVVVSTSVEKEEIEETGESAPKKRKLHDGSAFDQFSHKFGLREQDGNVYPLTDESEVSSLHDSEIITLKASYDKLVSKELTSEQRHERTLMIKQCEAELRLEEAKLTMLKKIKASQMLATQKLHEAKKTVPHMSLNNAGGAYKPLVAPPLHKNASTPANGKSSVASSRPNPVLGLAGLTPQQQQELLRSAQANPAALQALLMQAAKSGQSPAQALAALFANHASTSSQAATMAQQLKEQRAKEEQLLKEQAAAASQANTAAQQAKLLAAQTPQQRAATARQAFRMQADKQLMQQISAPKAPPIDLFFIPNGSQPDFCYLIGLDLVVQRVLKDKNVYRTVSEVPYECEECGTDFTPSWKAIGTSATDMHLYCEQCVRTAQKRKIRTDHTNVLKKAYNKINSQEKEFEKQIADGKLEAALAAAAQAHAAAAAAAASSSGASTSQAQNLSTKTLPSALAATQQRSGTSTPTVRKTATPVPQSSTPSVSKIGASASSASSTPTMKKSNSAPGLSMAAMQQQMAAMQQLVRANPMMAMAASQMAGAAAAAGNPMATMMQQMWNPMMLQAAATQMRLQQQQAQHQANQPNMAMTMLAQAVQHAQSSGLSGQSSNPLAQLAAAAAMNPALMSNPQLLRQIQQMQSRGLIESLRGKK</sequence>
<keyword evidence="4" id="KW-0804">Transcription</keyword>
<evidence type="ECO:0000313" key="8">
    <source>
        <dbReference type="EMBL" id="KAK6727463.1"/>
    </source>
</evidence>
<keyword evidence="9" id="KW-1185">Reference proteome</keyword>
<proteinExistence type="predicted"/>
<evidence type="ECO:0000256" key="3">
    <source>
        <dbReference type="ARBA" id="ARBA00023054"/>
    </source>
</evidence>
<feature type="region of interest" description="Disordered" evidence="6">
    <location>
        <begin position="332"/>
        <end position="359"/>
    </location>
</feature>
<evidence type="ECO:0000259" key="7">
    <source>
        <dbReference type="Pfam" id="PF16563"/>
    </source>
</evidence>
<feature type="compositionally biased region" description="Polar residues" evidence="6">
    <location>
        <begin position="337"/>
        <end position="353"/>
    </location>
</feature>
<feature type="domain" description="Transcriptional repressor p66 coiled-coil MBD2-interaction" evidence="7">
    <location>
        <begin position="268"/>
        <end position="305"/>
    </location>
</feature>
<dbReference type="EMBL" id="JAVFWL010000001">
    <property type="protein sequence ID" value="KAK6727463.1"/>
    <property type="molecule type" value="Genomic_DNA"/>
</dbReference>
<keyword evidence="5" id="KW-0539">Nucleus</keyword>
<evidence type="ECO:0000256" key="2">
    <source>
        <dbReference type="ARBA" id="ARBA00023015"/>
    </source>
</evidence>
<dbReference type="Pfam" id="PF16563">
    <property type="entry name" value="P66_CC"/>
    <property type="match status" value="1"/>
</dbReference>
<evidence type="ECO:0000256" key="4">
    <source>
        <dbReference type="ARBA" id="ARBA00023163"/>
    </source>
</evidence>
<reference evidence="8 9" key="1">
    <citation type="submission" date="2023-08" db="EMBL/GenBank/DDBJ databases">
        <title>A Necator americanus chromosomal reference genome.</title>
        <authorList>
            <person name="Ilik V."/>
            <person name="Petrzelkova K.J."/>
            <person name="Pardy F."/>
            <person name="Fuh T."/>
            <person name="Niatou-Singa F.S."/>
            <person name="Gouil Q."/>
            <person name="Baker L."/>
            <person name="Ritchie M.E."/>
            <person name="Jex A.R."/>
            <person name="Gazzola D."/>
            <person name="Li H."/>
            <person name="Toshio Fujiwara R."/>
            <person name="Zhan B."/>
            <person name="Aroian R.V."/>
            <person name="Pafco B."/>
            <person name="Schwarz E.M."/>
        </authorList>
    </citation>
    <scope>NUCLEOTIDE SEQUENCE [LARGE SCALE GENOMIC DNA]</scope>
    <source>
        <strain evidence="8 9">Aroian</strain>
        <tissue evidence="8">Whole animal</tissue>
    </source>
</reference>
<comment type="subcellular location">
    <subcellularLocation>
        <location evidence="1">Nucleus</location>
    </subcellularLocation>
</comment>
<protein>
    <recommendedName>
        <fullName evidence="7">Transcriptional repressor p66 coiled-coil MBD2-interaction domain-containing protein</fullName>
    </recommendedName>
</protein>
<feature type="region of interest" description="Disordered" evidence="6">
    <location>
        <begin position="138"/>
        <end position="171"/>
    </location>
</feature>
<organism evidence="8 9">
    <name type="scientific">Necator americanus</name>
    <name type="common">Human hookworm</name>
    <dbReference type="NCBI Taxonomy" id="51031"/>
    <lineage>
        <taxon>Eukaryota</taxon>
        <taxon>Metazoa</taxon>
        <taxon>Ecdysozoa</taxon>
        <taxon>Nematoda</taxon>
        <taxon>Chromadorea</taxon>
        <taxon>Rhabditida</taxon>
        <taxon>Rhabditina</taxon>
        <taxon>Rhabditomorpha</taxon>
        <taxon>Strongyloidea</taxon>
        <taxon>Ancylostomatidae</taxon>
        <taxon>Bunostominae</taxon>
        <taxon>Necator</taxon>
    </lineage>
</organism>
<comment type="caution">
    <text evidence="8">The sequence shown here is derived from an EMBL/GenBank/DDBJ whole genome shotgun (WGS) entry which is preliminary data.</text>
</comment>
<feature type="region of interest" description="Disordered" evidence="6">
    <location>
        <begin position="639"/>
        <end position="694"/>
    </location>
</feature>
<keyword evidence="3" id="KW-0175">Coiled coil</keyword>
<dbReference type="Proteomes" id="UP001303046">
    <property type="component" value="Unassembled WGS sequence"/>
</dbReference>
<evidence type="ECO:0000313" key="9">
    <source>
        <dbReference type="Proteomes" id="UP001303046"/>
    </source>
</evidence>
<dbReference type="Gene3D" id="6.10.250.1650">
    <property type="match status" value="1"/>
</dbReference>
<feature type="compositionally biased region" description="Polar residues" evidence="6">
    <location>
        <begin position="681"/>
        <end position="691"/>
    </location>
</feature>
<dbReference type="PANTHER" id="PTHR13455">
    <property type="entry name" value="TRANSCRIPTIONAL REPRESSOR P66-RELATED"/>
    <property type="match status" value="1"/>
</dbReference>
<name>A0ABR1BQ70_NECAM</name>
<evidence type="ECO:0000256" key="1">
    <source>
        <dbReference type="ARBA" id="ARBA00004123"/>
    </source>
</evidence>
<keyword evidence="2" id="KW-0805">Transcription regulation</keyword>
<gene>
    <name evidence="8" type="primary">Necator_chrI.g1386</name>
    <name evidence="8" type="ORF">RB195_005260</name>
</gene>
<accession>A0ABR1BQ70</accession>
<feature type="compositionally biased region" description="Low complexity" evidence="6">
    <location>
        <begin position="658"/>
        <end position="680"/>
    </location>
</feature>
<evidence type="ECO:0000256" key="5">
    <source>
        <dbReference type="ARBA" id="ARBA00023242"/>
    </source>
</evidence>